<evidence type="ECO:0000256" key="1">
    <source>
        <dbReference type="SAM" id="SignalP"/>
    </source>
</evidence>
<reference evidence="2" key="1">
    <citation type="submission" date="2021-05" db="EMBL/GenBank/DDBJ databases">
        <title>Energy efficiency and biological interactions define the core microbiome of deep oligotrophic groundwater.</title>
        <authorList>
            <person name="Mehrshad M."/>
            <person name="Lopez-Fernandez M."/>
            <person name="Bell E."/>
            <person name="Bernier-Latmani R."/>
            <person name="Bertilsson S."/>
            <person name="Dopson M."/>
        </authorList>
    </citation>
    <scope>NUCLEOTIDE SEQUENCE</scope>
    <source>
        <strain evidence="2">Modern_marine.mb.64</strain>
    </source>
</reference>
<dbReference type="AlphaFoldDB" id="A0A948RUD4"/>
<dbReference type="Proteomes" id="UP000777784">
    <property type="component" value="Unassembled WGS sequence"/>
</dbReference>
<proteinExistence type="predicted"/>
<sequence>MRKTILLNLGLLIFLSFMLQGAKCPGIPETEKIEITVVTEQFVELKFLARGDINVHSDIQYIDVDQLRQDIDDLGIEIDKVDTLRVSAVEYGTVAYYEPAQDRAITNGNVTVIRTDTQAQALLVSNFNMSVYPLLGQLAPAPIVAGGIDFINDLLADLLTALQNGTNPTLGVEGIVTGSSEPSGRESNFDWRMRIYFQIPGGFPVDVVDI</sequence>
<comment type="caution">
    <text evidence="2">The sequence shown here is derived from an EMBL/GenBank/DDBJ whole genome shotgun (WGS) entry which is preliminary data.</text>
</comment>
<organism evidence="2 3">
    <name type="scientific">Eiseniibacteriota bacterium</name>
    <dbReference type="NCBI Taxonomy" id="2212470"/>
    <lineage>
        <taxon>Bacteria</taxon>
        <taxon>Candidatus Eiseniibacteriota</taxon>
    </lineage>
</organism>
<accession>A0A948RUD4</accession>
<feature type="chain" id="PRO_5036679049" evidence="1">
    <location>
        <begin position="22"/>
        <end position="210"/>
    </location>
</feature>
<protein>
    <submittedName>
        <fullName evidence="2">Uncharacterized protein</fullName>
    </submittedName>
</protein>
<feature type="signal peptide" evidence="1">
    <location>
        <begin position="1"/>
        <end position="21"/>
    </location>
</feature>
<evidence type="ECO:0000313" key="2">
    <source>
        <dbReference type="EMBL" id="MBU2689864.1"/>
    </source>
</evidence>
<evidence type="ECO:0000313" key="3">
    <source>
        <dbReference type="Proteomes" id="UP000777784"/>
    </source>
</evidence>
<keyword evidence="1" id="KW-0732">Signal</keyword>
<name>A0A948RUD4_UNCEI</name>
<gene>
    <name evidence="2" type="ORF">KJ970_02975</name>
</gene>
<dbReference type="EMBL" id="JAHJDP010000019">
    <property type="protein sequence ID" value="MBU2689864.1"/>
    <property type="molecule type" value="Genomic_DNA"/>
</dbReference>